<reference evidence="2" key="1">
    <citation type="journal article" date="2023" name="Mol. Phylogenet. Evol.">
        <title>Genome-scale phylogeny and comparative genomics of the fungal order Sordariales.</title>
        <authorList>
            <person name="Hensen N."/>
            <person name="Bonometti L."/>
            <person name="Westerberg I."/>
            <person name="Brannstrom I.O."/>
            <person name="Guillou S."/>
            <person name="Cros-Aarteil S."/>
            <person name="Calhoun S."/>
            <person name="Haridas S."/>
            <person name="Kuo A."/>
            <person name="Mondo S."/>
            <person name="Pangilinan J."/>
            <person name="Riley R."/>
            <person name="LaButti K."/>
            <person name="Andreopoulos B."/>
            <person name="Lipzen A."/>
            <person name="Chen C."/>
            <person name="Yan M."/>
            <person name="Daum C."/>
            <person name="Ng V."/>
            <person name="Clum A."/>
            <person name="Steindorff A."/>
            <person name="Ohm R.A."/>
            <person name="Martin F."/>
            <person name="Silar P."/>
            <person name="Natvig D.O."/>
            <person name="Lalanne C."/>
            <person name="Gautier V."/>
            <person name="Ament-Velasquez S.L."/>
            <person name="Kruys A."/>
            <person name="Hutchinson M.I."/>
            <person name="Powell A.J."/>
            <person name="Barry K."/>
            <person name="Miller A.N."/>
            <person name="Grigoriev I.V."/>
            <person name="Debuchy R."/>
            <person name="Gladieux P."/>
            <person name="Hiltunen Thoren M."/>
            <person name="Johannesson H."/>
        </authorList>
    </citation>
    <scope>NUCLEOTIDE SEQUENCE</scope>
    <source>
        <strain evidence="2">CBS 958.72</strain>
    </source>
</reference>
<comment type="caution">
    <text evidence="2">The sequence shown here is derived from an EMBL/GenBank/DDBJ whole genome shotgun (WGS) entry which is preliminary data.</text>
</comment>
<dbReference type="AlphaFoldDB" id="A0AAE0NFI6"/>
<reference evidence="2" key="2">
    <citation type="submission" date="2023-06" db="EMBL/GenBank/DDBJ databases">
        <authorList>
            <consortium name="Lawrence Berkeley National Laboratory"/>
            <person name="Haridas S."/>
            <person name="Hensen N."/>
            <person name="Bonometti L."/>
            <person name="Westerberg I."/>
            <person name="Brannstrom I.O."/>
            <person name="Guillou S."/>
            <person name="Cros-Aarteil S."/>
            <person name="Calhoun S."/>
            <person name="Kuo A."/>
            <person name="Mondo S."/>
            <person name="Pangilinan J."/>
            <person name="Riley R."/>
            <person name="Labutti K."/>
            <person name="Andreopoulos B."/>
            <person name="Lipzen A."/>
            <person name="Chen C."/>
            <person name="Yanf M."/>
            <person name="Daum C."/>
            <person name="Ng V."/>
            <person name="Clum A."/>
            <person name="Steindorff A."/>
            <person name="Ohm R."/>
            <person name="Martin F."/>
            <person name="Silar P."/>
            <person name="Natvig D."/>
            <person name="Lalanne C."/>
            <person name="Gautier V."/>
            <person name="Ament-Velasquez S.L."/>
            <person name="Kruys A."/>
            <person name="Hutchinson M.I."/>
            <person name="Powell A.J."/>
            <person name="Barry K."/>
            <person name="Miller A.N."/>
            <person name="Grigoriev I.V."/>
            <person name="Debuchy R."/>
            <person name="Gladieux P."/>
            <person name="Thoren M.H."/>
            <person name="Johannesson H."/>
        </authorList>
    </citation>
    <scope>NUCLEOTIDE SEQUENCE</scope>
    <source>
        <strain evidence="2">CBS 958.72</strain>
    </source>
</reference>
<evidence type="ECO:0000313" key="3">
    <source>
        <dbReference type="Proteomes" id="UP001287356"/>
    </source>
</evidence>
<feature type="signal peptide" evidence="1">
    <location>
        <begin position="1"/>
        <end position="20"/>
    </location>
</feature>
<evidence type="ECO:0000256" key="1">
    <source>
        <dbReference type="SAM" id="SignalP"/>
    </source>
</evidence>
<accession>A0AAE0NFI6</accession>
<proteinExistence type="predicted"/>
<protein>
    <submittedName>
        <fullName evidence="2">Uncharacterized protein</fullName>
    </submittedName>
</protein>
<keyword evidence="3" id="KW-1185">Reference proteome</keyword>
<gene>
    <name evidence="2" type="ORF">B0T24DRAFT_615618</name>
</gene>
<dbReference type="Proteomes" id="UP001287356">
    <property type="component" value="Unassembled WGS sequence"/>
</dbReference>
<keyword evidence="1" id="KW-0732">Signal</keyword>
<sequence>MKSFLRSLVAAAACLHLVAAAPQTQAGDTSISLHSRADTSAHLLAKRRSWAKGISKKLTHIVDQAEKAGKDVAGAVSDALKDIDEDLRPTVEDIGEAFSDVVSEIAKLFQPAVCAVVAKTLVPFYDTSADIFAALNPGPPATTNADQNFFLYPFVGDLVLDGIRIHYRANFAPGFSAHGVTMGRDVYVDSYEASATPTSNDFFSTVSLLLHELVHCRQYRDRGWRLHEFGERYLYGWCAAGFKYAGNDMEREADAVEGRLGGLLTPQGIRYYQLWRSQPAIAALGYPSNGAPVPVVGGGPAGMLELQFERGVVLLNAASCFRVLTADESKARNLARCTIRPCVNSGVEMRRAESGPAVCTEAIREDNFKCRLAHTTWAKALKDGFIC</sequence>
<organism evidence="2 3">
    <name type="scientific">Lasiosphaeria ovina</name>
    <dbReference type="NCBI Taxonomy" id="92902"/>
    <lineage>
        <taxon>Eukaryota</taxon>
        <taxon>Fungi</taxon>
        <taxon>Dikarya</taxon>
        <taxon>Ascomycota</taxon>
        <taxon>Pezizomycotina</taxon>
        <taxon>Sordariomycetes</taxon>
        <taxon>Sordariomycetidae</taxon>
        <taxon>Sordariales</taxon>
        <taxon>Lasiosphaeriaceae</taxon>
        <taxon>Lasiosphaeria</taxon>
    </lineage>
</organism>
<name>A0AAE0NFI6_9PEZI</name>
<dbReference type="EMBL" id="JAULSN010000002">
    <property type="protein sequence ID" value="KAK3380501.1"/>
    <property type="molecule type" value="Genomic_DNA"/>
</dbReference>
<evidence type="ECO:0000313" key="2">
    <source>
        <dbReference type="EMBL" id="KAK3380501.1"/>
    </source>
</evidence>
<feature type="chain" id="PRO_5042285557" evidence="1">
    <location>
        <begin position="21"/>
        <end position="387"/>
    </location>
</feature>